<dbReference type="EMBL" id="QPIZ01000005">
    <property type="protein sequence ID" value="RCW37572.1"/>
    <property type="molecule type" value="Genomic_DNA"/>
</dbReference>
<dbReference type="AlphaFoldDB" id="A0A368V8Y9"/>
<dbReference type="Pfam" id="PF22537">
    <property type="entry name" value="WbmS-like"/>
    <property type="match status" value="1"/>
</dbReference>
<comment type="caution">
    <text evidence="1">The sequence shown here is derived from an EMBL/GenBank/DDBJ whole genome shotgun (WGS) entry which is preliminary data.</text>
</comment>
<dbReference type="Gene3D" id="3.20.20.370">
    <property type="entry name" value="Glycoside hydrolase/deacetylase"/>
    <property type="match status" value="1"/>
</dbReference>
<gene>
    <name evidence="1" type="ORF">DFO77_10580</name>
</gene>
<organism evidence="1 2">
    <name type="scientific">Marinilabilia salmonicolor</name>
    <dbReference type="NCBI Taxonomy" id="989"/>
    <lineage>
        <taxon>Bacteria</taxon>
        <taxon>Pseudomonadati</taxon>
        <taxon>Bacteroidota</taxon>
        <taxon>Bacteroidia</taxon>
        <taxon>Marinilabiliales</taxon>
        <taxon>Marinilabiliaceae</taxon>
        <taxon>Marinilabilia</taxon>
    </lineage>
</organism>
<reference evidence="1 2" key="1">
    <citation type="submission" date="2018-07" db="EMBL/GenBank/DDBJ databases">
        <title>Freshwater and sediment microbial communities from various areas in North America, analyzing microbe dynamics in response to fracking.</title>
        <authorList>
            <person name="Lamendella R."/>
        </authorList>
    </citation>
    <scope>NUCLEOTIDE SEQUENCE [LARGE SCALE GENOMIC DNA]</scope>
    <source>
        <strain evidence="1 2">160A</strain>
    </source>
</reference>
<dbReference type="GO" id="GO:0005975">
    <property type="term" value="P:carbohydrate metabolic process"/>
    <property type="evidence" value="ECO:0007669"/>
    <property type="project" value="InterPro"/>
</dbReference>
<dbReference type="InterPro" id="IPR011330">
    <property type="entry name" value="Glyco_hydro/deAcase_b/a-brl"/>
</dbReference>
<accession>A0A368V8Y9</accession>
<evidence type="ECO:0000313" key="1">
    <source>
        <dbReference type="EMBL" id="RCW37572.1"/>
    </source>
</evidence>
<proteinExistence type="predicted"/>
<evidence type="ECO:0008006" key="3">
    <source>
        <dbReference type="Google" id="ProtNLM"/>
    </source>
</evidence>
<name>A0A368V8Y9_9BACT</name>
<protein>
    <recommendedName>
        <fullName evidence="3">Polysaccharide deacetylase</fullName>
    </recommendedName>
</protein>
<dbReference type="SUPFAM" id="SSF88713">
    <property type="entry name" value="Glycoside hydrolase/deacetylase"/>
    <property type="match status" value="1"/>
</dbReference>
<evidence type="ECO:0000313" key="2">
    <source>
        <dbReference type="Proteomes" id="UP000252733"/>
    </source>
</evidence>
<dbReference type="Proteomes" id="UP000252733">
    <property type="component" value="Unassembled WGS sequence"/>
</dbReference>
<sequence length="192" mass="22111">MRTVITIDIDWVPDKVLEYTLELLSKAGVPCTIFATHATGLLNGLDRNQFEIGIHPNFNPLLNGTKKNNGNPEDVVRRLKEAFPQARGIRSHSSLVSNVLVELFSEMGFDYESNVCLPYSRRLEALPLWNDMLRIPFNWEDYLHFSYGKDFSEAGLDFNNGLNIMTFHPIHIFLNTETLERYLGAKRFYQDP</sequence>
<keyword evidence="2" id="KW-1185">Reference proteome</keyword>
<dbReference type="InterPro" id="IPR054492">
    <property type="entry name" value="WbmS-like"/>
</dbReference>
<dbReference type="RefSeq" id="WP_114436616.1">
    <property type="nucleotide sequence ID" value="NZ_QPIZ01000005.1"/>
</dbReference>